<evidence type="ECO:0000256" key="2">
    <source>
        <dbReference type="ARBA" id="ARBA00023315"/>
    </source>
</evidence>
<organism evidence="4 5">
    <name type="scientific">Muribaculum gordoncarteri</name>
    <dbReference type="NCBI Taxonomy" id="2530390"/>
    <lineage>
        <taxon>Bacteria</taxon>
        <taxon>Pseudomonadati</taxon>
        <taxon>Bacteroidota</taxon>
        <taxon>Bacteroidia</taxon>
        <taxon>Bacteroidales</taxon>
        <taxon>Muribaculaceae</taxon>
        <taxon>Muribaculum</taxon>
    </lineage>
</organism>
<dbReference type="PANTHER" id="PTHR12283">
    <property type="entry name" value="GLUTAMINYL-PEPTIDE CYCLOTRANSFERASE"/>
    <property type="match status" value="1"/>
</dbReference>
<keyword evidence="2" id="KW-0012">Acyltransferase</keyword>
<reference evidence="4 5" key="1">
    <citation type="submission" date="2019-02" db="EMBL/GenBank/DDBJ databases">
        <title>Isolation and identification of novel species under the genus Muribaculum.</title>
        <authorList>
            <person name="Miyake S."/>
            <person name="Ding Y."/>
            <person name="Low A."/>
            <person name="Soh M."/>
            <person name="Seedorf H."/>
        </authorList>
    </citation>
    <scope>NUCLEOTIDE SEQUENCE [LARGE SCALE GENOMIC DNA]</scope>
    <source>
        <strain evidence="4 5">TLL-A4</strain>
    </source>
</reference>
<accession>A0A4P7VL70</accession>
<dbReference type="AlphaFoldDB" id="A0A4P7VL70"/>
<dbReference type="PANTHER" id="PTHR12283:SF6">
    <property type="entry name" value="GLUTAMINYL-PEPTIDE CYCLOTRANSFERASE-RELATED"/>
    <property type="match status" value="1"/>
</dbReference>
<dbReference type="PROSITE" id="PS51257">
    <property type="entry name" value="PROKAR_LIPOPROTEIN"/>
    <property type="match status" value="1"/>
</dbReference>
<dbReference type="Gene3D" id="3.40.630.10">
    <property type="entry name" value="Zn peptidases"/>
    <property type="match status" value="1"/>
</dbReference>
<dbReference type="InterPro" id="IPR007484">
    <property type="entry name" value="Peptidase_M28"/>
</dbReference>
<gene>
    <name evidence="4" type="ORF">E7746_10810</name>
</gene>
<evidence type="ECO:0000313" key="4">
    <source>
        <dbReference type="EMBL" id="QCD36333.1"/>
    </source>
</evidence>
<proteinExistence type="predicted"/>
<protein>
    <submittedName>
        <fullName evidence="4">M28 family peptidase</fullName>
    </submittedName>
</protein>
<name>A0A4P7VL70_9BACT</name>
<sequence length="331" mass="36253">MKSLHFAIIILAMFIAGCKGAKKQSTVEVIEAPATIDIVNFNADSAYKYVKTQVDFGPRVPGSTGHAACADYLINSLSRYGADTVIVQRAALKNYLDGAMPIINIMGRYGVDKPKRVLLVAHWDTRPWADNDPNIENRARAVPGANDGASGVGVLLEIARQMSAKRPDVGVDILFVDGEDSGRSDGWGASEETWCIGTQYWIKNMPYTQSTLPRYGILLDMVGGIDATFPREYVSDYYARAVNDKVWSMASASGYGKVFSNDQRGGLIDDHTFINRAGIPCIDIIECGHPETGTFSPVWHTVNDDMEHIDKNTLKAVGQTVANVLYHEKAE</sequence>
<dbReference type="GO" id="GO:0008270">
    <property type="term" value="F:zinc ion binding"/>
    <property type="evidence" value="ECO:0007669"/>
    <property type="project" value="TreeGrafter"/>
</dbReference>
<keyword evidence="5" id="KW-1185">Reference proteome</keyword>
<evidence type="ECO:0000256" key="1">
    <source>
        <dbReference type="ARBA" id="ARBA00022679"/>
    </source>
</evidence>
<dbReference type="Pfam" id="PF04389">
    <property type="entry name" value="Peptidase_M28"/>
    <property type="match status" value="1"/>
</dbReference>
<dbReference type="RefSeq" id="WP_123395651.1">
    <property type="nucleotide sequence ID" value="NZ_CP039393.1"/>
</dbReference>
<keyword evidence="1" id="KW-0808">Transferase</keyword>
<dbReference type="InterPro" id="IPR040234">
    <property type="entry name" value="QC/QCL"/>
</dbReference>
<dbReference type="GO" id="GO:0016603">
    <property type="term" value="F:glutaminyl-peptide cyclotransferase activity"/>
    <property type="evidence" value="ECO:0007669"/>
    <property type="project" value="TreeGrafter"/>
</dbReference>
<dbReference type="EMBL" id="CP039393">
    <property type="protein sequence ID" value="QCD36333.1"/>
    <property type="molecule type" value="Genomic_DNA"/>
</dbReference>
<dbReference type="OrthoDB" id="9773494at2"/>
<feature type="domain" description="Peptidase M28" evidence="3">
    <location>
        <begin position="104"/>
        <end position="324"/>
    </location>
</feature>
<dbReference type="SUPFAM" id="SSF53187">
    <property type="entry name" value="Zn-dependent exopeptidases"/>
    <property type="match status" value="1"/>
</dbReference>
<evidence type="ECO:0000259" key="3">
    <source>
        <dbReference type="Pfam" id="PF04389"/>
    </source>
</evidence>
<evidence type="ECO:0000313" key="5">
    <source>
        <dbReference type="Proteomes" id="UP000297031"/>
    </source>
</evidence>
<dbReference type="KEGG" id="mgod:E7746_10810"/>
<dbReference type="Proteomes" id="UP000297031">
    <property type="component" value="Chromosome"/>
</dbReference>